<dbReference type="GO" id="GO:0070402">
    <property type="term" value="F:NADPH binding"/>
    <property type="evidence" value="ECO:0007669"/>
    <property type="project" value="TreeGrafter"/>
</dbReference>
<dbReference type="SUPFAM" id="SSF50129">
    <property type="entry name" value="GroES-like"/>
    <property type="match status" value="1"/>
</dbReference>
<dbReference type="AlphaFoldDB" id="A0A1M4YGU3"/>
<evidence type="ECO:0000256" key="1">
    <source>
        <dbReference type="ARBA" id="ARBA00022857"/>
    </source>
</evidence>
<dbReference type="InterPro" id="IPR036291">
    <property type="entry name" value="NAD(P)-bd_dom_sf"/>
</dbReference>
<dbReference type="Proteomes" id="UP000184128">
    <property type="component" value="Unassembled WGS sequence"/>
</dbReference>
<dbReference type="Gene3D" id="3.40.50.720">
    <property type="entry name" value="NAD(P)-binding Rossmann-like Domain"/>
    <property type="match status" value="1"/>
</dbReference>
<evidence type="ECO:0000313" key="4">
    <source>
        <dbReference type="EMBL" id="SHF04909.1"/>
    </source>
</evidence>
<dbReference type="RefSeq" id="WP_073298423.1">
    <property type="nucleotide sequence ID" value="NZ_FQUF01000028.1"/>
</dbReference>
<keyword evidence="2" id="KW-0560">Oxidoreductase</keyword>
<dbReference type="EMBL" id="FQUF01000028">
    <property type="protein sequence ID" value="SHF04909.1"/>
    <property type="molecule type" value="Genomic_DNA"/>
</dbReference>
<dbReference type="OrthoDB" id="9792162at2"/>
<dbReference type="InterPro" id="IPR013154">
    <property type="entry name" value="ADH-like_N"/>
</dbReference>
<dbReference type="SUPFAM" id="SSF51735">
    <property type="entry name" value="NAD(P)-binding Rossmann-fold domains"/>
    <property type="match status" value="1"/>
</dbReference>
<name>A0A1M4YGU3_9LACT</name>
<dbReference type="NCBIfam" id="TIGR02824">
    <property type="entry name" value="quinone_pig3"/>
    <property type="match status" value="1"/>
</dbReference>
<dbReference type="CDD" id="cd05276">
    <property type="entry name" value="p53_inducible_oxidoreductase"/>
    <property type="match status" value="1"/>
</dbReference>
<dbReference type="InterPro" id="IPR011032">
    <property type="entry name" value="GroES-like_sf"/>
</dbReference>
<dbReference type="Gene3D" id="3.90.180.10">
    <property type="entry name" value="Medium-chain alcohol dehydrogenases, catalytic domain"/>
    <property type="match status" value="1"/>
</dbReference>
<evidence type="ECO:0000256" key="2">
    <source>
        <dbReference type="ARBA" id="ARBA00023002"/>
    </source>
</evidence>
<dbReference type="SMART" id="SM00829">
    <property type="entry name" value="PKS_ER"/>
    <property type="match status" value="1"/>
</dbReference>
<keyword evidence="1" id="KW-0521">NADP</keyword>
<dbReference type="InterPro" id="IPR014189">
    <property type="entry name" value="Quinone_OxRdtase_PIG3"/>
</dbReference>
<dbReference type="InterPro" id="IPR020843">
    <property type="entry name" value="ER"/>
</dbReference>
<dbReference type="Pfam" id="PF00107">
    <property type="entry name" value="ADH_zinc_N"/>
    <property type="match status" value="1"/>
</dbReference>
<dbReference type="PANTHER" id="PTHR48106:SF18">
    <property type="entry name" value="QUINONE OXIDOREDUCTASE PIG3"/>
    <property type="match status" value="1"/>
</dbReference>
<accession>A0A1M4YGU3</accession>
<feature type="domain" description="Enoyl reductase (ER)" evidence="3">
    <location>
        <begin position="10"/>
        <end position="324"/>
    </location>
</feature>
<organism evidence="4 5">
    <name type="scientific">Atopostipes suicloacalis DSM 15692</name>
    <dbReference type="NCBI Taxonomy" id="1121025"/>
    <lineage>
        <taxon>Bacteria</taxon>
        <taxon>Bacillati</taxon>
        <taxon>Bacillota</taxon>
        <taxon>Bacilli</taxon>
        <taxon>Lactobacillales</taxon>
        <taxon>Carnobacteriaceae</taxon>
        <taxon>Atopostipes</taxon>
    </lineage>
</organism>
<evidence type="ECO:0000313" key="5">
    <source>
        <dbReference type="Proteomes" id="UP000184128"/>
    </source>
</evidence>
<dbReference type="Pfam" id="PF08240">
    <property type="entry name" value="ADH_N"/>
    <property type="match status" value="1"/>
</dbReference>
<proteinExistence type="predicted"/>
<gene>
    <name evidence="4" type="ORF">SAMN02745249_01696</name>
</gene>
<evidence type="ECO:0000259" key="3">
    <source>
        <dbReference type="SMART" id="SM00829"/>
    </source>
</evidence>
<dbReference type="InterPro" id="IPR013149">
    <property type="entry name" value="ADH-like_C"/>
</dbReference>
<dbReference type="GO" id="GO:0016651">
    <property type="term" value="F:oxidoreductase activity, acting on NAD(P)H"/>
    <property type="evidence" value="ECO:0007669"/>
    <property type="project" value="TreeGrafter"/>
</dbReference>
<dbReference type="PANTHER" id="PTHR48106">
    <property type="entry name" value="QUINONE OXIDOREDUCTASE PIG3-RELATED"/>
    <property type="match status" value="1"/>
</dbReference>
<dbReference type="STRING" id="1121025.SAMN02745249_01696"/>
<protein>
    <submittedName>
        <fullName evidence="4">Putative NAD(P)H quinone oxidoreductase, PIG3 family</fullName>
    </submittedName>
</protein>
<reference evidence="4 5" key="1">
    <citation type="submission" date="2016-11" db="EMBL/GenBank/DDBJ databases">
        <authorList>
            <person name="Jaros S."/>
            <person name="Januszkiewicz K."/>
            <person name="Wedrychowicz H."/>
        </authorList>
    </citation>
    <scope>NUCLEOTIDE SEQUENCE [LARGE SCALE GENOMIC DNA]</scope>
    <source>
        <strain evidence="4 5">DSM 15692</strain>
    </source>
</reference>
<sequence length="329" mass="36185">MKAWTMKQPGGLDQLVIENRPIPTPSKDEVLIKVESTAINRTDIITRENTALEAPYPILGVEISGIVEKEAPNYPKLKKGTRVAGLVNRGGYAEYTVMPANRAIIIPDSMSLIDAAAIPEVFLTAYQTMFWLGELKQQETILIHAAGSGVGTAAIQLASRKITDANIIATAGSKHKLEMAKALGAQHTINYKKEDFAEKVLEYTNGRGADVILDFIGASYWEQNLKSAAIDAKWILIGTLGGAEVEKMSIGGLMQKRLSLKATLLTPRSDDYKAELTQEFSKRIIPFFEEDIIQPIIHSVLSFEDLPEAHRQMEAHENTGKIVVQIAED</sequence>
<keyword evidence="5" id="KW-1185">Reference proteome</keyword>